<reference evidence="7 8" key="1">
    <citation type="submission" date="2019-07" db="EMBL/GenBank/DDBJ databases">
        <authorList>
            <person name="Park M."/>
        </authorList>
    </citation>
    <scope>NUCLEOTIDE SEQUENCE [LARGE SCALE GENOMIC DNA]</scope>
    <source>
        <strain evidence="7 8">KCTC32445</strain>
    </source>
</reference>
<evidence type="ECO:0000313" key="8">
    <source>
        <dbReference type="Proteomes" id="UP000320160"/>
    </source>
</evidence>
<dbReference type="EMBL" id="VKKU01000002">
    <property type="protein sequence ID" value="TSB01581.1"/>
    <property type="molecule type" value="Genomic_DNA"/>
</dbReference>
<sequence>MTWDNSARNEDDFIEAASSADGASNNREQDCLNCSGEESRSRAEWLVAEILPYEDWLQNWIARRFPKEGDLDDVVQESFERLLCVANTAPIDNPKAYLGQTATSIVLCRIRRRKIVRIDYRDDLECMELHATEPLQDRVAEGREQLDLIEQALKQLPERCREVVRLRRHENLSQRDTAQILGVSVSAIEKDLRRAVRHARAALEESDEDIC</sequence>
<evidence type="ECO:0000313" key="7">
    <source>
        <dbReference type="EMBL" id="TSB01581.1"/>
    </source>
</evidence>
<dbReference type="SUPFAM" id="SSF88659">
    <property type="entry name" value="Sigma3 and sigma4 domains of RNA polymerase sigma factors"/>
    <property type="match status" value="1"/>
</dbReference>
<dbReference type="OrthoDB" id="7268940at2"/>
<name>A0A553WA81_9SPHN</name>
<comment type="similarity">
    <text evidence="1">Belongs to the sigma-70 factor family. ECF subfamily.</text>
</comment>
<dbReference type="InterPro" id="IPR007627">
    <property type="entry name" value="RNA_pol_sigma70_r2"/>
</dbReference>
<dbReference type="GO" id="GO:0003677">
    <property type="term" value="F:DNA binding"/>
    <property type="evidence" value="ECO:0007669"/>
    <property type="project" value="InterPro"/>
</dbReference>
<dbReference type="AlphaFoldDB" id="A0A553WA81"/>
<evidence type="ECO:0000256" key="3">
    <source>
        <dbReference type="ARBA" id="ARBA00023082"/>
    </source>
</evidence>
<evidence type="ECO:0000259" key="6">
    <source>
        <dbReference type="Pfam" id="PF08281"/>
    </source>
</evidence>
<evidence type="ECO:0000256" key="4">
    <source>
        <dbReference type="ARBA" id="ARBA00023163"/>
    </source>
</evidence>
<dbReference type="Proteomes" id="UP000320160">
    <property type="component" value="Unassembled WGS sequence"/>
</dbReference>
<protein>
    <submittedName>
        <fullName evidence="7">RNA polymerase sigma factor</fullName>
    </submittedName>
</protein>
<organism evidence="7 8">
    <name type="scientific">Sphingorhabdus contaminans</name>
    <dbReference type="NCBI Taxonomy" id="1343899"/>
    <lineage>
        <taxon>Bacteria</taxon>
        <taxon>Pseudomonadati</taxon>
        <taxon>Pseudomonadota</taxon>
        <taxon>Alphaproteobacteria</taxon>
        <taxon>Sphingomonadales</taxon>
        <taxon>Sphingomonadaceae</taxon>
        <taxon>Sphingorhabdus</taxon>
    </lineage>
</organism>
<dbReference type="InterPro" id="IPR036388">
    <property type="entry name" value="WH-like_DNA-bd_sf"/>
</dbReference>
<feature type="domain" description="RNA polymerase sigma factor 70 region 4 type 2" evidence="6">
    <location>
        <begin position="147"/>
        <end position="198"/>
    </location>
</feature>
<dbReference type="SUPFAM" id="SSF88946">
    <property type="entry name" value="Sigma2 domain of RNA polymerase sigma factors"/>
    <property type="match status" value="1"/>
</dbReference>
<dbReference type="Pfam" id="PF08281">
    <property type="entry name" value="Sigma70_r4_2"/>
    <property type="match status" value="1"/>
</dbReference>
<keyword evidence="4" id="KW-0804">Transcription</keyword>
<dbReference type="InterPro" id="IPR013325">
    <property type="entry name" value="RNA_pol_sigma_r2"/>
</dbReference>
<keyword evidence="3" id="KW-0731">Sigma factor</keyword>
<dbReference type="GO" id="GO:0016987">
    <property type="term" value="F:sigma factor activity"/>
    <property type="evidence" value="ECO:0007669"/>
    <property type="project" value="UniProtKB-KW"/>
</dbReference>
<accession>A0A553WA81</accession>
<evidence type="ECO:0000259" key="5">
    <source>
        <dbReference type="Pfam" id="PF04542"/>
    </source>
</evidence>
<dbReference type="InterPro" id="IPR039425">
    <property type="entry name" value="RNA_pol_sigma-70-like"/>
</dbReference>
<dbReference type="CDD" id="cd06171">
    <property type="entry name" value="Sigma70_r4"/>
    <property type="match status" value="1"/>
</dbReference>
<dbReference type="Gene3D" id="1.10.1740.10">
    <property type="match status" value="1"/>
</dbReference>
<evidence type="ECO:0000256" key="2">
    <source>
        <dbReference type="ARBA" id="ARBA00023015"/>
    </source>
</evidence>
<comment type="caution">
    <text evidence="7">The sequence shown here is derived from an EMBL/GenBank/DDBJ whole genome shotgun (WGS) entry which is preliminary data.</text>
</comment>
<dbReference type="NCBIfam" id="TIGR02937">
    <property type="entry name" value="sigma70-ECF"/>
    <property type="match status" value="1"/>
</dbReference>
<dbReference type="InterPro" id="IPR014284">
    <property type="entry name" value="RNA_pol_sigma-70_dom"/>
</dbReference>
<keyword evidence="2" id="KW-0805">Transcription regulation</keyword>
<gene>
    <name evidence="7" type="ORF">FOM92_10365</name>
</gene>
<evidence type="ECO:0000256" key="1">
    <source>
        <dbReference type="ARBA" id="ARBA00010641"/>
    </source>
</evidence>
<dbReference type="GO" id="GO:0006352">
    <property type="term" value="P:DNA-templated transcription initiation"/>
    <property type="evidence" value="ECO:0007669"/>
    <property type="project" value="InterPro"/>
</dbReference>
<proteinExistence type="inferred from homology"/>
<dbReference type="InterPro" id="IPR013324">
    <property type="entry name" value="RNA_pol_sigma_r3/r4-like"/>
</dbReference>
<dbReference type="Pfam" id="PF04542">
    <property type="entry name" value="Sigma70_r2"/>
    <property type="match status" value="1"/>
</dbReference>
<dbReference type="RefSeq" id="WP_143776799.1">
    <property type="nucleotide sequence ID" value="NZ_VKKU01000002.1"/>
</dbReference>
<dbReference type="InterPro" id="IPR013249">
    <property type="entry name" value="RNA_pol_sigma70_r4_t2"/>
</dbReference>
<dbReference type="Gene3D" id="1.10.10.10">
    <property type="entry name" value="Winged helix-like DNA-binding domain superfamily/Winged helix DNA-binding domain"/>
    <property type="match status" value="1"/>
</dbReference>
<dbReference type="PANTHER" id="PTHR43133:SF63">
    <property type="entry name" value="RNA POLYMERASE SIGMA FACTOR FECI-RELATED"/>
    <property type="match status" value="1"/>
</dbReference>
<feature type="domain" description="RNA polymerase sigma-70 region 2" evidence="5">
    <location>
        <begin position="53"/>
        <end position="114"/>
    </location>
</feature>
<dbReference type="PANTHER" id="PTHR43133">
    <property type="entry name" value="RNA POLYMERASE ECF-TYPE SIGMA FACTO"/>
    <property type="match status" value="1"/>
</dbReference>
<keyword evidence="8" id="KW-1185">Reference proteome</keyword>